<gene>
    <name evidence="2" type="ORF">LACBIDRAFT_327900</name>
</gene>
<evidence type="ECO:0000313" key="2">
    <source>
        <dbReference type="EMBL" id="EDR07421.1"/>
    </source>
</evidence>
<dbReference type="GeneID" id="6077588"/>
<dbReference type="OrthoDB" id="3063862at2759"/>
<dbReference type="STRING" id="486041.B0DD59"/>
<protein>
    <submittedName>
        <fullName evidence="2">Predicted protein</fullName>
    </submittedName>
</protein>
<dbReference type="AlphaFoldDB" id="B0DD59"/>
<evidence type="ECO:0000313" key="3">
    <source>
        <dbReference type="Proteomes" id="UP000001194"/>
    </source>
</evidence>
<feature type="compositionally biased region" description="Basic residues" evidence="1">
    <location>
        <begin position="145"/>
        <end position="161"/>
    </location>
</feature>
<organism evidence="3">
    <name type="scientific">Laccaria bicolor (strain S238N-H82 / ATCC MYA-4686)</name>
    <name type="common">Bicoloured deceiver</name>
    <name type="synonym">Laccaria laccata var. bicolor</name>
    <dbReference type="NCBI Taxonomy" id="486041"/>
    <lineage>
        <taxon>Eukaryota</taxon>
        <taxon>Fungi</taxon>
        <taxon>Dikarya</taxon>
        <taxon>Basidiomycota</taxon>
        <taxon>Agaricomycotina</taxon>
        <taxon>Agaricomycetes</taxon>
        <taxon>Agaricomycetidae</taxon>
        <taxon>Agaricales</taxon>
        <taxon>Agaricineae</taxon>
        <taxon>Hydnangiaceae</taxon>
        <taxon>Laccaria</taxon>
    </lineage>
</organism>
<keyword evidence="3" id="KW-1185">Reference proteome</keyword>
<proteinExistence type="predicted"/>
<accession>B0DD59</accession>
<dbReference type="RefSeq" id="XP_001881813.1">
    <property type="nucleotide sequence ID" value="XM_001881778.1"/>
</dbReference>
<reference evidence="2 3" key="1">
    <citation type="journal article" date="2008" name="Nature">
        <title>The genome of Laccaria bicolor provides insights into mycorrhizal symbiosis.</title>
        <authorList>
            <person name="Martin F."/>
            <person name="Aerts A."/>
            <person name="Ahren D."/>
            <person name="Brun A."/>
            <person name="Danchin E.G.J."/>
            <person name="Duchaussoy F."/>
            <person name="Gibon J."/>
            <person name="Kohler A."/>
            <person name="Lindquist E."/>
            <person name="Pereda V."/>
            <person name="Salamov A."/>
            <person name="Shapiro H.J."/>
            <person name="Wuyts J."/>
            <person name="Blaudez D."/>
            <person name="Buee M."/>
            <person name="Brokstein P."/>
            <person name="Canbaeck B."/>
            <person name="Cohen D."/>
            <person name="Courty P.E."/>
            <person name="Coutinho P.M."/>
            <person name="Delaruelle C."/>
            <person name="Detter J.C."/>
            <person name="Deveau A."/>
            <person name="DiFazio S."/>
            <person name="Duplessis S."/>
            <person name="Fraissinet-Tachet L."/>
            <person name="Lucic E."/>
            <person name="Frey-Klett P."/>
            <person name="Fourrey C."/>
            <person name="Feussner I."/>
            <person name="Gay G."/>
            <person name="Grimwood J."/>
            <person name="Hoegger P.J."/>
            <person name="Jain P."/>
            <person name="Kilaru S."/>
            <person name="Labbe J."/>
            <person name="Lin Y.C."/>
            <person name="Legue V."/>
            <person name="Le Tacon F."/>
            <person name="Marmeisse R."/>
            <person name="Melayah D."/>
            <person name="Montanini B."/>
            <person name="Muratet M."/>
            <person name="Nehls U."/>
            <person name="Niculita-Hirzel H."/>
            <person name="Oudot-Le Secq M.P."/>
            <person name="Peter M."/>
            <person name="Quesneville H."/>
            <person name="Rajashekar B."/>
            <person name="Reich M."/>
            <person name="Rouhier N."/>
            <person name="Schmutz J."/>
            <person name="Yin T."/>
            <person name="Chalot M."/>
            <person name="Henrissat B."/>
            <person name="Kuees U."/>
            <person name="Lucas S."/>
            <person name="Van de Peer Y."/>
            <person name="Podila G.K."/>
            <person name="Polle A."/>
            <person name="Pukkila P.J."/>
            <person name="Richardson P.M."/>
            <person name="Rouze P."/>
            <person name="Sanders I.R."/>
            <person name="Stajich J.E."/>
            <person name="Tunlid A."/>
            <person name="Tuskan G."/>
            <person name="Grigoriev I.V."/>
        </authorList>
    </citation>
    <scope>NUCLEOTIDE SEQUENCE [LARGE SCALE GENOMIC DNA]</scope>
    <source>
        <strain evidence="3">S238N-H82 / ATCC MYA-4686</strain>
    </source>
</reference>
<feature type="region of interest" description="Disordered" evidence="1">
    <location>
        <begin position="104"/>
        <end position="169"/>
    </location>
</feature>
<dbReference type="EMBL" id="DS547104">
    <property type="protein sequence ID" value="EDR07421.1"/>
    <property type="molecule type" value="Genomic_DNA"/>
</dbReference>
<dbReference type="KEGG" id="lbc:LACBIDRAFT_327900"/>
<dbReference type="Proteomes" id="UP000001194">
    <property type="component" value="Unassembled WGS sequence"/>
</dbReference>
<name>B0DD59_LACBS</name>
<dbReference type="HOGENOM" id="CLU_045441_0_1_1"/>
<sequence>MTCIEPDIIKITYTISIYTAAQMKKEAGKRGTAKNTFLQLESTEPWDTVKAQLLVKIDGILKPTTIDFDDYTFSFSVPRVHTKPTELTNEDSYKFMVERASKGKDPTVNLTIEPKPQSKKHRHEDDSDKENNTDSSSDSDSDGGKKKKKKKQQKDGKKKKLDPKDLPGNAAVSREIGALWEKWMCNAAGCENKGLHCYINPVDGAHFALGHDHFRIWASAIQQGPDRATQTRPPLHHKFDAVNAARPGGEEASQTSLLQRRAAAQKALAALPTSPNIHIHVPDMSKLFQPAAAAAAATPLAPAAAPLAPALPIIQTISDNPLLVPAHAAAQPAIPLNEFALCFEFSDNIRNTLQGEGFTSSNQLRLISLQELRDMGLKHGEIAVLQEAAGIH</sequence>
<dbReference type="InParanoid" id="B0DD59"/>
<evidence type="ECO:0000256" key="1">
    <source>
        <dbReference type="SAM" id="MobiDB-lite"/>
    </source>
</evidence>
<feature type="compositionally biased region" description="Basic and acidic residues" evidence="1">
    <location>
        <begin position="123"/>
        <end position="132"/>
    </location>
</feature>